<feature type="compositionally biased region" description="Basic and acidic residues" evidence="10">
    <location>
        <begin position="188"/>
        <end position="202"/>
    </location>
</feature>
<feature type="compositionally biased region" description="Basic residues" evidence="10">
    <location>
        <begin position="447"/>
        <end position="458"/>
    </location>
</feature>
<dbReference type="GO" id="GO:0016020">
    <property type="term" value="C:membrane"/>
    <property type="evidence" value="ECO:0007669"/>
    <property type="project" value="TreeGrafter"/>
</dbReference>
<feature type="compositionally biased region" description="Basic and acidic residues" evidence="10">
    <location>
        <begin position="142"/>
        <end position="151"/>
    </location>
</feature>
<evidence type="ECO:0000256" key="3">
    <source>
        <dbReference type="ARBA" id="ARBA00022670"/>
    </source>
</evidence>
<keyword evidence="9" id="KW-0175">Coiled coil</keyword>
<dbReference type="GO" id="GO:0005768">
    <property type="term" value="C:endosome"/>
    <property type="evidence" value="ECO:0007669"/>
    <property type="project" value="TreeGrafter"/>
</dbReference>
<dbReference type="Gene3D" id="1.20.58.80">
    <property type="entry name" value="Phosphotransferase system, lactose/cellobiose-type IIA subunit"/>
    <property type="match status" value="1"/>
</dbReference>
<evidence type="ECO:0000313" key="13">
    <source>
        <dbReference type="Proteomes" id="UP000007148"/>
    </source>
</evidence>
<evidence type="ECO:0000256" key="10">
    <source>
        <dbReference type="SAM" id="MobiDB-lite"/>
    </source>
</evidence>
<evidence type="ECO:0000313" key="12">
    <source>
        <dbReference type="EMBL" id="CCA68396.1"/>
    </source>
</evidence>
<dbReference type="Pfam" id="PF08969">
    <property type="entry name" value="USP8_dimer"/>
    <property type="match status" value="1"/>
</dbReference>
<dbReference type="OMA" id="HQLKQGY"/>
<feature type="domain" description="MPN" evidence="11">
    <location>
        <begin position="474"/>
        <end position="603"/>
    </location>
</feature>
<dbReference type="GO" id="GO:0140492">
    <property type="term" value="F:metal-dependent deubiquitinase activity"/>
    <property type="evidence" value="ECO:0007669"/>
    <property type="project" value="InterPro"/>
</dbReference>
<dbReference type="EMBL" id="CAFZ01000031">
    <property type="protein sequence ID" value="CCA68396.1"/>
    <property type="molecule type" value="Genomic_DNA"/>
</dbReference>
<evidence type="ECO:0000259" key="11">
    <source>
        <dbReference type="PROSITE" id="PS50249"/>
    </source>
</evidence>
<keyword evidence="3" id="KW-0645">Protease</keyword>
<proteinExistence type="inferred from homology"/>
<dbReference type="PROSITE" id="PS50249">
    <property type="entry name" value="MPN"/>
    <property type="match status" value="1"/>
</dbReference>
<dbReference type="InterPro" id="IPR000555">
    <property type="entry name" value="JAMM/MPN+_dom"/>
</dbReference>
<keyword evidence="5" id="KW-0833">Ubl conjugation pathway</keyword>
<feature type="region of interest" description="Disordered" evidence="10">
    <location>
        <begin position="397"/>
        <end position="468"/>
    </location>
</feature>
<dbReference type="InParanoid" id="G4TAN6"/>
<dbReference type="GO" id="GO:0046872">
    <property type="term" value="F:metal ion binding"/>
    <property type="evidence" value="ECO:0007669"/>
    <property type="project" value="UniProtKB-KW"/>
</dbReference>
<dbReference type="eggNOG" id="KOG2880">
    <property type="taxonomic scope" value="Eukaryota"/>
</dbReference>
<comment type="caution">
    <text evidence="12">The sequence shown here is derived from an EMBL/GenBank/DDBJ whole genome shotgun (WGS) entry which is preliminary data.</text>
</comment>
<dbReference type="HOGENOM" id="CLU_402806_0_0_1"/>
<feature type="compositionally biased region" description="Polar residues" evidence="10">
    <location>
        <begin position="152"/>
        <end position="172"/>
    </location>
</feature>
<dbReference type="InterPro" id="IPR044098">
    <property type="entry name" value="STAMBP/STALP-like_MPN"/>
</dbReference>
<keyword evidence="8" id="KW-0482">Metalloprotease</keyword>
<accession>G4TAN6</accession>
<evidence type="ECO:0000256" key="1">
    <source>
        <dbReference type="ARBA" id="ARBA00001947"/>
    </source>
</evidence>
<organism evidence="12 13">
    <name type="scientific">Serendipita indica (strain DSM 11827)</name>
    <name type="common">Root endophyte fungus</name>
    <name type="synonym">Piriformospora indica</name>
    <dbReference type="NCBI Taxonomy" id="1109443"/>
    <lineage>
        <taxon>Eukaryota</taxon>
        <taxon>Fungi</taxon>
        <taxon>Dikarya</taxon>
        <taxon>Basidiomycota</taxon>
        <taxon>Agaricomycotina</taxon>
        <taxon>Agaricomycetes</taxon>
        <taxon>Sebacinales</taxon>
        <taxon>Serendipitaceae</taxon>
        <taxon>Serendipita</taxon>
    </lineage>
</organism>
<keyword evidence="7" id="KW-0862">Zinc</keyword>
<reference evidence="12 13" key="1">
    <citation type="journal article" date="2011" name="PLoS Pathog.">
        <title>Endophytic Life Strategies Decoded by Genome and Transcriptome Analyses of the Mutualistic Root Symbiont Piriformospora indica.</title>
        <authorList>
            <person name="Zuccaro A."/>
            <person name="Lahrmann U."/>
            <person name="Guldener U."/>
            <person name="Langen G."/>
            <person name="Pfiffi S."/>
            <person name="Biedenkopf D."/>
            <person name="Wong P."/>
            <person name="Samans B."/>
            <person name="Grimm C."/>
            <person name="Basiewicz M."/>
            <person name="Murat C."/>
            <person name="Martin F."/>
            <person name="Kogel K.H."/>
        </authorList>
    </citation>
    <scope>NUCLEOTIDE SEQUENCE [LARGE SCALE GENOMIC DNA]</scope>
    <source>
        <strain evidence="12 13">DSM 11827</strain>
    </source>
</reference>
<dbReference type="InterPro" id="IPR015063">
    <property type="entry name" value="USP8_dimer"/>
</dbReference>
<evidence type="ECO:0000256" key="8">
    <source>
        <dbReference type="ARBA" id="ARBA00023049"/>
    </source>
</evidence>
<feature type="coiled-coil region" evidence="9">
    <location>
        <begin position="211"/>
        <end position="267"/>
    </location>
</feature>
<feature type="compositionally biased region" description="Low complexity" evidence="10">
    <location>
        <begin position="427"/>
        <end position="436"/>
    </location>
</feature>
<comment type="cofactor">
    <cofactor evidence="1">
        <name>Zn(2+)</name>
        <dbReference type="ChEBI" id="CHEBI:29105"/>
    </cofactor>
</comment>
<evidence type="ECO:0000256" key="9">
    <source>
        <dbReference type="SAM" id="Coils"/>
    </source>
</evidence>
<dbReference type="SUPFAM" id="SSF140856">
    <property type="entry name" value="USP8 N-terminal domain-like"/>
    <property type="match status" value="1"/>
</dbReference>
<dbReference type="CDD" id="cd08066">
    <property type="entry name" value="MPN_AMSH_like"/>
    <property type="match status" value="1"/>
</dbReference>
<name>G4TAN6_SERID</name>
<dbReference type="MEROPS" id="M67.A15"/>
<dbReference type="GO" id="GO:0061578">
    <property type="term" value="F:K63-linked deubiquitinase activity"/>
    <property type="evidence" value="ECO:0007669"/>
    <property type="project" value="InterPro"/>
</dbReference>
<evidence type="ECO:0000256" key="5">
    <source>
        <dbReference type="ARBA" id="ARBA00022786"/>
    </source>
</evidence>
<dbReference type="GO" id="GO:0070536">
    <property type="term" value="P:protein K63-linked deubiquitination"/>
    <property type="evidence" value="ECO:0007669"/>
    <property type="project" value="InterPro"/>
</dbReference>
<keyword evidence="4" id="KW-0479">Metal-binding</keyword>
<dbReference type="Pfam" id="PF01398">
    <property type="entry name" value="JAB"/>
    <property type="match status" value="1"/>
</dbReference>
<dbReference type="GO" id="GO:0006508">
    <property type="term" value="P:proteolysis"/>
    <property type="evidence" value="ECO:0007669"/>
    <property type="project" value="UniProtKB-KW"/>
</dbReference>
<evidence type="ECO:0000256" key="7">
    <source>
        <dbReference type="ARBA" id="ARBA00022833"/>
    </source>
</evidence>
<gene>
    <name evidence="12" type="ORF">PIIN_02260</name>
</gene>
<dbReference type="Gene3D" id="3.40.140.10">
    <property type="entry name" value="Cytidine Deaminase, domain 2"/>
    <property type="match status" value="1"/>
</dbReference>
<feature type="region of interest" description="Disordered" evidence="10">
    <location>
        <begin position="280"/>
        <end position="341"/>
    </location>
</feature>
<dbReference type="InterPro" id="IPR037518">
    <property type="entry name" value="MPN"/>
</dbReference>
<feature type="compositionally biased region" description="Low complexity" evidence="10">
    <location>
        <begin position="290"/>
        <end position="302"/>
    </location>
</feature>
<sequence>MPPRPHSISELANFAKDATQPAQKSVKDWLRLADALRKQGQQATAEGDIQAGFLYLARSATYILEKIPKHPNYDELTETQMANLKSNGHEILHNLEQLKPRLADRYEQWLAKDPANASVPSELLMYYGSSINPVVVSRARRQESFRSDHSQTRAAVSQQPPNATMHHSSSIGDLTRDMNGMQLNQSPVDDRRARAAAEIARRAQEDAARRQWQERQQAEAAEAERRRVEEQAARIAQEEAARRQWDFDEFERRQRDEQRRASEYERAQQVRNAALDAARKAAGDRYVPQSSRYQESSISSGSNARYFDAIPHHPLQDPSVIRNDRQQSPNWPGEHTPVAGRPHPYTPLDTSFNNSHIEYPQLMSAHQRAQGYQPSVMFSSPASARRGSSNLYNITLPHQSPTVQYPPPRTSSMVQQSQYSPAPPPMQQQQQQLVSPTDYYANDRNTPKSHHVSTHRRSSSIPEVQPHPLGFRPIDMPAELLDRFLGVAHLNTLRKIETCGLLLGKQRGAGFTISTLLIPEQRGTTDTCIMECEELVVEFSTGRDLLTLGWIHTHPTQSCFMSSLDLHTHSAYQSTLKEAIAIVCAPSSDPRFGIFRLTDPPGLDVVMNCRAKETFHPHPENIAIYTDCDGSHVRLVSGMHLEIVDLRNRHDFSSSEGTAA</sequence>
<feature type="region of interest" description="Disordered" evidence="10">
    <location>
        <begin position="142"/>
        <end position="202"/>
    </location>
</feature>
<dbReference type="STRING" id="1109443.G4TAN6"/>
<comment type="similarity">
    <text evidence="2">Belongs to the peptidase M67C family.</text>
</comment>
<keyword evidence="6" id="KW-0378">Hydrolase</keyword>
<evidence type="ECO:0000256" key="4">
    <source>
        <dbReference type="ARBA" id="ARBA00022723"/>
    </source>
</evidence>
<keyword evidence="13" id="KW-1185">Reference proteome</keyword>
<dbReference type="AlphaFoldDB" id="G4TAN6"/>
<dbReference type="SUPFAM" id="SSF102712">
    <property type="entry name" value="JAB1/MPN domain"/>
    <property type="match status" value="1"/>
</dbReference>
<dbReference type="PANTHER" id="PTHR12947">
    <property type="entry name" value="AMSH-LIKE PROTEASE"/>
    <property type="match status" value="1"/>
</dbReference>
<evidence type="ECO:0000256" key="6">
    <source>
        <dbReference type="ARBA" id="ARBA00022801"/>
    </source>
</evidence>
<protein>
    <recommendedName>
        <fullName evidence="11">MPN domain-containing protein</fullName>
    </recommendedName>
</protein>
<dbReference type="SMART" id="SM00232">
    <property type="entry name" value="JAB_MPN"/>
    <property type="match status" value="1"/>
</dbReference>
<dbReference type="OrthoDB" id="3640at2759"/>
<evidence type="ECO:0000256" key="2">
    <source>
        <dbReference type="ARBA" id="ARBA00010981"/>
    </source>
</evidence>
<dbReference type="Proteomes" id="UP000007148">
    <property type="component" value="Unassembled WGS sequence"/>
</dbReference>
<dbReference type="PANTHER" id="PTHR12947:SF13">
    <property type="entry name" value="FI19924P1"/>
    <property type="match status" value="1"/>
</dbReference>